<feature type="compositionally biased region" description="Low complexity" evidence="1">
    <location>
        <begin position="273"/>
        <end position="284"/>
    </location>
</feature>
<evidence type="ECO:0000313" key="3">
    <source>
        <dbReference type="Proteomes" id="UP000709295"/>
    </source>
</evidence>
<dbReference type="Proteomes" id="UP000709295">
    <property type="component" value="Unassembled WGS sequence"/>
</dbReference>
<proteinExistence type="predicted"/>
<accession>A0A8J5IUK8</accession>
<evidence type="ECO:0000256" key="1">
    <source>
        <dbReference type="SAM" id="MobiDB-lite"/>
    </source>
</evidence>
<feature type="region of interest" description="Disordered" evidence="1">
    <location>
        <begin position="1"/>
        <end position="58"/>
    </location>
</feature>
<dbReference type="AlphaFoldDB" id="A0A8J5IUK8"/>
<dbReference type="EMBL" id="JAENGY010001950">
    <property type="protein sequence ID" value="KAG6946079.1"/>
    <property type="molecule type" value="Genomic_DNA"/>
</dbReference>
<name>A0A8J5IUK8_9STRA</name>
<feature type="region of interest" description="Disordered" evidence="1">
    <location>
        <begin position="263"/>
        <end position="296"/>
    </location>
</feature>
<keyword evidence="3" id="KW-1185">Reference proteome</keyword>
<comment type="caution">
    <text evidence="2">The sequence shown here is derived from an EMBL/GenBank/DDBJ whole genome shotgun (WGS) entry which is preliminary data.</text>
</comment>
<organism evidence="2 3">
    <name type="scientific">Phytophthora aleatoria</name>
    <dbReference type="NCBI Taxonomy" id="2496075"/>
    <lineage>
        <taxon>Eukaryota</taxon>
        <taxon>Sar</taxon>
        <taxon>Stramenopiles</taxon>
        <taxon>Oomycota</taxon>
        <taxon>Peronosporomycetes</taxon>
        <taxon>Peronosporales</taxon>
        <taxon>Peronosporaceae</taxon>
        <taxon>Phytophthora</taxon>
    </lineage>
</organism>
<sequence length="296" mass="30620">MTAGSRRRTSAPPPQPYACPLPGEGGHEEISALLGSNLPQETMSDGEGLHSVKASRRTRRWKTRRLQLSLATRPAISAFSEHNATGLSDSAYEFEMHSTSDSAGPVNSAPDAIVSAAVGAASTTVSGGTVQTTPAVTPSSVLVASTGQSPPSSGTPGLLQLGRQGFWRLIRVELLSPDSCRARVPASLVAASRTPSSQRQAPRDSMTTMVVTNILTTISTGSRPSLPGPTTALTSPSGRPLRMSAANARTMTVQLLEDMDASDDAVLGTGNPSSNSADSASVAAGTSHDPIFYPRL</sequence>
<protein>
    <submittedName>
        <fullName evidence="2">Uncharacterized protein</fullName>
    </submittedName>
</protein>
<reference evidence="2" key="1">
    <citation type="submission" date="2021-01" db="EMBL/GenBank/DDBJ databases">
        <title>Phytophthora aleatoria, a newly-described species from Pinus radiata is distinct from Phytophthora cactorum isolates based on comparative genomics.</title>
        <authorList>
            <person name="Mcdougal R."/>
            <person name="Panda P."/>
            <person name="Williams N."/>
            <person name="Studholme D.J."/>
        </authorList>
    </citation>
    <scope>NUCLEOTIDE SEQUENCE</scope>
    <source>
        <strain evidence="2">NZFS 4037</strain>
    </source>
</reference>
<feature type="region of interest" description="Disordered" evidence="1">
    <location>
        <begin position="219"/>
        <end position="241"/>
    </location>
</feature>
<gene>
    <name evidence="2" type="ORF">JG688_00016217</name>
</gene>
<evidence type="ECO:0000313" key="2">
    <source>
        <dbReference type="EMBL" id="KAG6946079.1"/>
    </source>
</evidence>